<dbReference type="Proteomes" id="UP000544872">
    <property type="component" value="Unassembled WGS sequence"/>
</dbReference>
<name>A0A7W9ZC65_NOVIT</name>
<protein>
    <recommendedName>
        <fullName evidence="4">Metallopeptidase</fullName>
    </recommendedName>
</protein>
<keyword evidence="1" id="KW-0732">Signal</keyword>
<dbReference type="AlphaFoldDB" id="A0A7W9ZC65"/>
<proteinExistence type="predicted"/>
<evidence type="ECO:0000313" key="3">
    <source>
        <dbReference type="Proteomes" id="UP000544872"/>
    </source>
</evidence>
<organism evidence="2 3">
    <name type="scientific">Novispirillum itersonii</name>
    <name type="common">Aquaspirillum itersonii</name>
    <dbReference type="NCBI Taxonomy" id="189"/>
    <lineage>
        <taxon>Bacteria</taxon>
        <taxon>Pseudomonadati</taxon>
        <taxon>Pseudomonadota</taxon>
        <taxon>Alphaproteobacteria</taxon>
        <taxon>Rhodospirillales</taxon>
        <taxon>Novispirillaceae</taxon>
        <taxon>Novispirillum</taxon>
    </lineage>
</organism>
<keyword evidence="3" id="KW-1185">Reference proteome</keyword>
<evidence type="ECO:0000256" key="1">
    <source>
        <dbReference type="SAM" id="SignalP"/>
    </source>
</evidence>
<dbReference type="InterPro" id="IPR025644">
    <property type="entry name" value="DUF4344"/>
</dbReference>
<dbReference type="EMBL" id="JACIIX010000001">
    <property type="protein sequence ID" value="MBB6208778.1"/>
    <property type="molecule type" value="Genomic_DNA"/>
</dbReference>
<reference evidence="2 3" key="1">
    <citation type="submission" date="2020-08" db="EMBL/GenBank/DDBJ databases">
        <title>Genomic Encyclopedia of Type Strains, Phase IV (KMG-IV): sequencing the most valuable type-strain genomes for metagenomic binning, comparative biology and taxonomic classification.</title>
        <authorList>
            <person name="Goeker M."/>
        </authorList>
    </citation>
    <scope>NUCLEOTIDE SEQUENCE [LARGE SCALE GENOMIC DNA]</scope>
    <source>
        <strain evidence="2 3">DSM 11590</strain>
    </source>
</reference>
<comment type="caution">
    <text evidence="2">The sequence shown here is derived from an EMBL/GenBank/DDBJ whole genome shotgun (WGS) entry which is preliminary data.</text>
</comment>
<feature type="signal peptide" evidence="1">
    <location>
        <begin position="1"/>
        <end position="23"/>
    </location>
</feature>
<evidence type="ECO:0008006" key="4">
    <source>
        <dbReference type="Google" id="ProtNLM"/>
    </source>
</evidence>
<feature type="chain" id="PRO_5030557655" description="Metallopeptidase" evidence="1">
    <location>
        <begin position="24"/>
        <end position="285"/>
    </location>
</feature>
<accession>A0A7W9ZC65</accession>
<dbReference type="Pfam" id="PF14247">
    <property type="entry name" value="DUF4344"/>
    <property type="match status" value="2"/>
</dbReference>
<gene>
    <name evidence="2" type="ORF">FHS48_000159</name>
</gene>
<evidence type="ECO:0000313" key="2">
    <source>
        <dbReference type="EMBL" id="MBB6208778.1"/>
    </source>
</evidence>
<sequence>MTMILRGLIVLLALLMLPVTAGAASKVAKDSAPPGKTRKPDGMPQEVRTFILGNVLFTLYHELGHALIHELQLPVLGREEDAVDNLASLLMVPEAGDREMADRVLAAAQGWLMSATNTDEDEELAFWDEHGLDMQRFYSVVCVLYGADPDRFGDFADEADLPDYRREACGQEYEQISTSWAKLLEPHMIADGDKRRSRVRVVHETPAPEYRKLSALLRESRLMETVAEDVRTGFVLPHELTIRAAACDEANAYFDPEDLSVTLCYELLEEFEAQITADLEEADDE</sequence>